<keyword evidence="6" id="KW-1185">Reference proteome</keyword>
<sequence length="453" mass="48458">MQRLLLLSLLLVGLRPSSSQTNSQDVAALQALMKNWQNVPQNWTGTTDPCTSWDGISCSNGRVTKVKLPSINLQGTVSSAIDQLAALTYLDLSNNPNLGGPLTPNIGKLKQLTTLNLQGCSFTGNIPNEIGNLTQLTFLALNSNNFTGGIPPTLGHLSNLFLLDLTANQLSGQIPVSTSSTPGLDQLVSTKHFHFGENQLIGPISESLFNANMTLIHLYFQNNKFTGPIPESLGLVQTLEMILLDKNQFSGLVPKSIGNLGNLMELNLASNLLSGTVPDLSNATQLNYLDLSNNNFASSPAPGWFSTLTSLNTLLMDNDGLTGTIPSALFSLPQLQQVSLANNTLNGTLSMRSNISSLLRVVNLTNNQIIEANVDPGYNISLILTGNPICLDDTSICKPKQQQQGGLGLCGDVPCPHNQSAYPATSQNSASTRSSQSQGSMIFIVLIMYSLLF</sequence>
<dbReference type="InterPro" id="IPR032675">
    <property type="entry name" value="LRR_dom_sf"/>
</dbReference>
<keyword evidence="3" id="KW-0732">Signal</keyword>
<name>A0ABC8Z597_9POAL</name>
<keyword evidence="2" id="KW-0677">Repeat</keyword>
<evidence type="ECO:0000313" key="6">
    <source>
        <dbReference type="Proteomes" id="UP001497457"/>
    </source>
</evidence>
<dbReference type="FunFam" id="3.80.10.10:FF:000830">
    <property type="entry name" value="Predicted protein"/>
    <property type="match status" value="1"/>
</dbReference>
<dbReference type="PANTHER" id="PTHR48004:SF58">
    <property type="entry name" value="OS01G0162200 PROTEIN"/>
    <property type="match status" value="1"/>
</dbReference>
<dbReference type="InterPro" id="IPR013210">
    <property type="entry name" value="LRR_N_plant-typ"/>
</dbReference>
<feature type="domain" description="Leucine-rich repeat-containing N-terminal plant-type" evidence="4">
    <location>
        <begin position="23"/>
        <end position="59"/>
    </location>
</feature>
<proteinExistence type="predicted"/>
<dbReference type="EMBL" id="OZ075128">
    <property type="protein sequence ID" value="CAL4953938.1"/>
    <property type="molecule type" value="Genomic_DNA"/>
</dbReference>
<gene>
    <name evidence="5" type="ORF">URODEC1_LOCUS40494</name>
</gene>
<evidence type="ECO:0000313" key="5">
    <source>
        <dbReference type="EMBL" id="CAL4953938.1"/>
    </source>
</evidence>
<reference evidence="5" key="1">
    <citation type="submission" date="2024-10" db="EMBL/GenBank/DDBJ databases">
        <authorList>
            <person name="Ryan C."/>
        </authorList>
    </citation>
    <scope>NUCLEOTIDE SEQUENCE [LARGE SCALE GENOMIC DNA]</scope>
</reference>
<dbReference type="Proteomes" id="UP001497457">
    <property type="component" value="Chromosome 18b"/>
</dbReference>
<evidence type="ECO:0000256" key="1">
    <source>
        <dbReference type="ARBA" id="ARBA00022614"/>
    </source>
</evidence>
<dbReference type="FunFam" id="3.80.10.10:FF:000363">
    <property type="entry name" value="Leucine-rich repeat family protein"/>
    <property type="match status" value="1"/>
</dbReference>
<dbReference type="InterPro" id="IPR001611">
    <property type="entry name" value="Leu-rich_rpt"/>
</dbReference>
<evidence type="ECO:0000259" key="4">
    <source>
        <dbReference type="Pfam" id="PF08263"/>
    </source>
</evidence>
<dbReference type="InterPro" id="IPR052941">
    <property type="entry name" value="StomDev_PlantInt_Reg"/>
</dbReference>
<dbReference type="Pfam" id="PF08263">
    <property type="entry name" value="LRRNT_2"/>
    <property type="match status" value="1"/>
</dbReference>
<keyword evidence="1" id="KW-0433">Leucine-rich repeat</keyword>
<dbReference type="Gene3D" id="3.80.10.10">
    <property type="entry name" value="Ribonuclease Inhibitor"/>
    <property type="match status" value="3"/>
</dbReference>
<feature type="chain" id="PRO_5044765991" description="Leucine-rich repeat-containing N-terminal plant-type domain-containing protein" evidence="3">
    <location>
        <begin position="20"/>
        <end position="453"/>
    </location>
</feature>
<dbReference type="AlphaFoldDB" id="A0ABC8Z597"/>
<dbReference type="Pfam" id="PF00560">
    <property type="entry name" value="LRR_1"/>
    <property type="match status" value="5"/>
</dbReference>
<dbReference type="SUPFAM" id="SSF52058">
    <property type="entry name" value="L domain-like"/>
    <property type="match status" value="1"/>
</dbReference>
<evidence type="ECO:0000256" key="3">
    <source>
        <dbReference type="SAM" id="SignalP"/>
    </source>
</evidence>
<feature type="signal peptide" evidence="3">
    <location>
        <begin position="1"/>
        <end position="19"/>
    </location>
</feature>
<evidence type="ECO:0000256" key="2">
    <source>
        <dbReference type="ARBA" id="ARBA00022737"/>
    </source>
</evidence>
<organism evidence="5 6">
    <name type="scientific">Urochloa decumbens</name>
    <dbReference type="NCBI Taxonomy" id="240449"/>
    <lineage>
        <taxon>Eukaryota</taxon>
        <taxon>Viridiplantae</taxon>
        <taxon>Streptophyta</taxon>
        <taxon>Embryophyta</taxon>
        <taxon>Tracheophyta</taxon>
        <taxon>Spermatophyta</taxon>
        <taxon>Magnoliopsida</taxon>
        <taxon>Liliopsida</taxon>
        <taxon>Poales</taxon>
        <taxon>Poaceae</taxon>
        <taxon>PACMAD clade</taxon>
        <taxon>Panicoideae</taxon>
        <taxon>Panicodae</taxon>
        <taxon>Paniceae</taxon>
        <taxon>Melinidinae</taxon>
        <taxon>Urochloa</taxon>
    </lineage>
</organism>
<dbReference type="PANTHER" id="PTHR48004">
    <property type="entry name" value="OS01G0149700 PROTEIN"/>
    <property type="match status" value="1"/>
</dbReference>
<accession>A0ABC8Z597</accession>
<protein>
    <recommendedName>
        <fullName evidence="4">Leucine-rich repeat-containing N-terminal plant-type domain-containing protein</fullName>
    </recommendedName>
</protein>